<evidence type="ECO:0000256" key="3">
    <source>
        <dbReference type="ARBA" id="ARBA00010031"/>
    </source>
</evidence>
<proteinExistence type="inferred from homology"/>
<comment type="caution">
    <text evidence="15">Lacks conserved residue(s) required for the propagation of feature annotation.</text>
</comment>
<keyword evidence="8 15" id="KW-0479">Metal-binding</keyword>
<keyword evidence="4" id="KW-1003">Cell membrane</keyword>
<protein>
    <recommendedName>
        <fullName evidence="18">CFEM domain-containing protein</fullName>
    </recommendedName>
</protein>
<organism evidence="19 20">
    <name type="scientific">Monilinia vaccinii-corymbosi</name>
    <dbReference type="NCBI Taxonomy" id="61207"/>
    <lineage>
        <taxon>Eukaryota</taxon>
        <taxon>Fungi</taxon>
        <taxon>Dikarya</taxon>
        <taxon>Ascomycota</taxon>
        <taxon>Pezizomycotina</taxon>
        <taxon>Leotiomycetes</taxon>
        <taxon>Helotiales</taxon>
        <taxon>Sclerotiniaceae</taxon>
        <taxon>Monilinia</taxon>
    </lineage>
</organism>
<keyword evidence="13" id="KW-0325">Glycoprotein</keyword>
<dbReference type="EMBL" id="CP063407">
    <property type="protein sequence ID" value="QSZ32458.1"/>
    <property type="molecule type" value="Genomic_DNA"/>
</dbReference>
<evidence type="ECO:0000256" key="12">
    <source>
        <dbReference type="ARBA" id="ARBA00023157"/>
    </source>
</evidence>
<evidence type="ECO:0000256" key="13">
    <source>
        <dbReference type="ARBA" id="ARBA00023180"/>
    </source>
</evidence>
<dbReference type="PANTHER" id="PTHR37928:SF2">
    <property type="entry name" value="GPI ANCHORED CFEM DOMAIN PROTEIN (AFU_ORTHOLOGUE AFUA_6G10580)"/>
    <property type="match status" value="1"/>
</dbReference>
<keyword evidence="20" id="KW-1185">Reference proteome</keyword>
<evidence type="ECO:0000256" key="1">
    <source>
        <dbReference type="ARBA" id="ARBA00004609"/>
    </source>
</evidence>
<comment type="similarity">
    <text evidence="3">Belongs to the RBT5 family.</text>
</comment>
<accession>A0A8A3PBL1</accession>
<dbReference type="InterPro" id="IPR051735">
    <property type="entry name" value="CFEM_domain"/>
</dbReference>
<reference evidence="19" key="1">
    <citation type="submission" date="2020-10" db="EMBL/GenBank/DDBJ databases">
        <title>Genome Sequence of Monilinia vaccinii-corymbosi Sheds Light on Mummy Berry Disease Infection of Blueberry and Mating Type.</title>
        <authorList>
            <person name="Yow A.G."/>
            <person name="Zhang Y."/>
            <person name="Bansal K."/>
            <person name="Eacker S.M."/>
            <person name="Sullivan S."/>
            <person name="Liachko I."/>
            <person name="Cubeta M.A."/>
            <person name="Rollins J.A."/>
            <person name="Ashrafi H."/>
        </authorList>
    </citation>
    <scope>NUCLEOTIDE SEQUENCE</scope>
    <source>
        <strain evidence="19">RL-1</strain>
    </source>
</reference>
<feature type="compositionally biased region" description="Low complexity" evidence="16">
    <location>
        <begin position="100"/>
        <end position="158"/>
    </location>
</feature>
<keyword evidence="12 15" id="KW-1015">Disulfide bond</keyword>
<dbReference type="GO" id="GO:0005886">
    <property type="term" value="C:plasma membrane"/>
    <property type="evidence" value="ECO:0007669"/>
    <property type="project" value="UniProtKB-SubCell"/>
</dbReference>
<dbReference type="GO" id="GO:0046872">
    <property type="term" value="F:metal ion binding"/>
    <property type="evidence" value="ECO:0007669"/>
    <property type="project" value="UniProtKB-UniRule"/>
</dbReference>
<evidence type="ECO:0000256" key="10">
    <source>
        <dbReference type="ARBA" id="ARBA00023004"/>
    </source>
</evidence>
<dbReference type="PANTHER" id="PTHR37928">
    <property type="entry name" value="CFEM DOMAIN PROTEIN (AFU_ORTHOLOGUE AFUA_6G14090)"/>
    <property type="match status" value="1"/>
</dbReference>
<dbReference type="AlphaFoldDB" id="A0A8A3PBL1"/>
<keyword evidence="5" id="KW-0964">Secreted</keyword>
<evidence type="ECO:0000256" key="2">
    <source>
        <dbReference type="ARBA" id="ARBA00004613"/>
    </source>
</evidence>
<name>A0A8A3PBL1_9HELO</name>
<evidence type="ECO:0000313" key="19">
    <source>
        <dbReference type="EMBL" id="QSZ32458.1"/>
    </source>
</evidence>
<evidence type="ECO:0000256" key="7">
    <source>
        <dbReference type="ARBA" id="ARBA00022622"/>
    </source>
</evidence>
<evidence type="ECO:0000256" key="17">
    <source>
        <dbReference type="SAM" id="SignalP"/>
    </source>
</evidence>
<evidence type="ECO:0000256" key="15">
    <source>
        <dbReference type="PROSITE-ProRule" id="PRU01356"/>
    </source>
</evidence>
<sequence>MKFSILALAAAATFVTAIEFPGQPACASPCLSQAISKGTNCNIEDVACQCNPANGPGLSINAIPCLLSACTGAGELSQASKAGPSLCSIFAAQGSTSAGTTSASSSAESTSASQSSSAAPASTTSSGPASTSSKSETGTSAPTTTSSPSNGTVTTSSPKSSTAGEVTQNVAHSVGVGVGAMVGLLAGVVAVL</sequence>
<feature type="region of interest" description="Disordered" evidence="16">
    <location>
        <begin position="100"/>
        <end position="164"/>
    </location>
</feature>
<feature type="signal peptide" evidence="17">
    <location>
        <begin position="1"/>
        <end position="17"/>
    </location>
</feature>
<dbReference type="InterPro" id="IPR008427">
    <property type="entry name" value="Extracellular_membr_CFEM_dom"/>
</dbReference>
<evidence type="ECO:0000256" key="4">
    <source>
        <dbReference type="ARBA" id="ARBA00022475"/>
    </source>
</evidence>
<feature type="disulfide bond" evidence="15">
    <location>
        <begin position="41"/>
        <end position="48"/>
    </location>
</feature>
<dbReference type="GO" id="GO:0005576">
    <property type="term" value="C:extracellular region"/>
    <property type="evidence" value="ECO:0007669"/>
    <property type="project" value="UniProtKB-SubCell"/>
</dbReference>
<feature type="binding site" description="axial binding residue" evidence="15">
    <location>
        <position position="45"/>
    </location>
    <ligand>
        <name>heme</name>
        <dbReference type="ChEBI" id="CHEBI:30413"/>
    </ligand>
    <ligandPart>
        <name>Fe</name>
        <dbReference type="ChEBI" id="CHEBI:18248"/>
    </ligandPart>
</feature>
<evidence type="ECO:0000313" key="20">
    <source>
        <dbReference type="Proteomes" id="UP000672032"/>
    </source>
</evidence>
<dbReference type="PROSITE" id="PS52012">
    <property type="entry name" value="CFEM"/>
    <property type="match status" value="1"/>
</dbReference>
<comment type="subcellular location">
    <subcellularLocation>
        <location evidence="1">Cell membrane</location>
        <topology evidence="1">Lipid-anchor</topology>
        <topology evidence="1">GPI-anchor</topology>
    </subcellularLocation>
    <subcellularLocation>
        <location evidence="2">Secreted</location>
    </subcellularLocation>
</comment>
<dbReference type="GO" id="GO:0098552">
    <property type="term" value="C:side of membrane"/>
    <property type="evidence" value="ECO:0007669"/>
    <property type="project" value="UniProtKB-KW"/>
</dbReference>
<dbReference type="Proteomes" id="UP000672032">
    <property type="component" value="Chromosome 3"/>
</dbReference>
<keyword evidence="10 15" id="KW-0408">Iron</keyword>
<evidence type="ECO:0000256" key="6">
    <source>
        <dbReference type="ARBA" id="ARBA00022617"/>
    </source>
</evidence>
<evidence type="ECO:0000256" key="8">
    <source>
        <dbReference type="ARBA" id="ARBA00022723"/>
    </source>
</evidence>
<dbReference type="OrthoDB" id="3559948at2759"/>
<keyword evidence="14" id="KW-0449">Lipoprotein</keyword>
<evidence type="ECO:0000259" key="18">
    <source>
        <dbReference type="PROSITE" id="PS52012"/>
    </source>
</evidence>
<evidence type="ECO:0000256" key="11">
    <source>
        <dbReference type="ARBA" id="ARBA00023136"/>
    </source>
</evidence>
<evidence type="ECO:0000256" key="14">
    <source>
        <dbReference type="ARBA" id="ARBA00023288"/>
    </source>
</evidence>
<evidence type="ECO:0000256" key="5">
    <source>
        <dbReference type="ARBA" id="ARBA00022525"/>
    </source>
</evidence>
<evidence type="ECO:0000256" key="9">
    <source>
        <dbReference type="ARBA" id="ARBA00022729"/>
    </source>
</evidence>
<dbReference type="Pfam" id="PF05730">
    <property type="entry name" value="CFEM"/>
    <property type="match status" value="1"/>
</dbReference>
<keyword evidence="11" id="KW-0472">Membrane</keyword>
<feature type="chain" id="PRO_5032517760" description="CFEM domain-containing protein" evidence="17">
    <location>
        <begin position="18"/>
        <end position="192"/>
    </location>
</feature>
<evidence type="ECO:0000256" key="16">
    <source>
        <dbReference type="SAM" id="MobiDB-lite"/>
    </source>
</evidence>
<keyword evidence="9 17" id="KW-0732">Signal</keyword>
<feature type="domain" description="CFEM" evidence="18">
    <location>
        <begin position="1"/>
        <end position="114"/>
    </location>
</feature>
<keyword evidence="7" id="KW-0336">GPI-anchor</keyword>
<gene>
    <name evidence="19" type="ORF">DSL72_002032</name>
</gene>
<keyword evidence="6 15" id="KW-0349">Heme</keyword>